<evidence type="ECO:0000313" key="1">
    <source>
        <dbReference type="EMBL" id="EJX03530.1"/>
    </source>
</evidence>
<accession>J9GTB6</accession>
<protein>
    <submittedName>
        <fullName evidence="1">Uncharacterized protein</fullName>
    </submittedName>
</protein>
<gene>
    <name evidence="1" type="ORF">EVA_08362</name>
</gene>
<reference evidence="1" key="1">
    <citation type="journal article" date="2012" name="PLoS ONE">
        <title>Gene sets for utilization of primary and secondary nutrition supplies in the distal gut of endangered iberian lynx.</title>
        <authorList>
            <person name="Alcaide M."/>
            <person name="Messina E."/>
            <person name="Richter M."/>
            <person name="Bargiela R."/>
            <person name="Peplies J."/>
            <person name="Huws S.A."/>
            <person name="Newbold C.J."/>
            <person name="Golyshin P.N."/>
            <person name="Simon M.A."/>
            <person name="Lopez G."/>
            <person name="Yakimov M.M."/>
            <person name="Ferrer M."/>
        </authorList>
    </citation>
    <scope>NUCLEOTIDE SEQUENCE</scope>
</reference>
<comment type="caution">
    <text evidence="1">The sequence shown here is derived from an EMBL/GenBank/DDBJ whole genome shotgun (WGS) entry which is preliminary data.</text>
</comment>
<name>J9GTB6_9ZZZZ</name>
<dbReference type="EMBL" id="AMCI01002125">
    <property type="protein sequence ID" value="EJX03530.1"/>
    <property type="molecule type" value="Genomic_DNA"/>
</dbReference>
<organism evidence="1">
    <name type="scientific">gut metagenome</name>
    <dbReference type="NCBI Taxonomy" id="749906"/>
    <lineage>
        <taxon>unclassified sequences</taxon>
        <taxon>metagenomes</taxon>
        <taxon>organismal metagenomes</taxon>
    </lineage>
</organism>
<sequence>MIRIRRFNRNVNQLDGKLSRHVEMIGHGGNQRIRHICRGEAADFS</sequence>
<proteinExistence type="predicted"/>
<dbReference type="AlphaFoldDB" id="J9GTB6"/>